<comment type="caution">
    <text evidence="23">The sequence shown here is derived from an EMBL/GenBank/DDBJ whole genome shotgun (WGS) entry which is preliminary data.</text>
</comment>
<keyword evidence="11" id="KW-1015">Disulfide bond</keyword>
<evidence type="ECO:0000256" key="15">
    <source>
        <dbReference type="ARBA" id="ARBA00040106"/>
    </source>
</evidence>
<dbReference type="InterPro" id="IPR013098">
    <property type="entry name" value="Ig_I-set"/>
</dbReference>
<keyword evidence="9" id="KW-1133">Transmembrane helix</keyword>
<dbReference type="Pfam" id="PF24518">
    <property type="entry name" value="Ig_CD22"/>
    <property type="match status" value="1"/>
</dbReference>
<keyword evidence="10" id="KW-0472">Membrane</keyword>
<evidence type="ECO:0000256" key="12">
    <source>
        <dbReference type="ARBA" id="ARBA00023180"/>
    </source>
</evidence>
<dbReference type="InterPro" id="IPR036179">
    <property type="entry name" value="Ig-like_dom_sf"/>
</dbReference>
<evidence type="ECO:0000256" key="18">
    <source>
        <dbReference type="ARBA" id="ARBA00046458"/>
    </source>
</evidence>
<evidence type="ECO:0000256" key="11">
    <source>
        <dbReference type="ARBA" id="ARBA00023157"/>
    </source>
</evidence>
<evidence type="ECO:0000256" key="16">
    <source>
        <dbReference type="ARBA" id="ARBA00041781"/>
    </source>
</evidence>
<feature type="domain" description="Ig-like" evidence="22">
    <location>
        <begin position="289"/>
        <end position="377"/>
    </location>
</feature>
<evidence type="ECO:0000256" key="8">
    <source>
        <dbReference type="ARBA" id="ARBA00022889"/>
    </source>
</evidence>
<keyword evidence="8" id="KW-0130">Cell adhesion</keyword>
<dbReference type="FunFam" id="2.60.40.10:FF:000921">
    <property type="entry name" value="sialoadhesin isoform X1"/>
    <property type="match status" value="4"/>
</dbReference>
<feature type="domain" description="Ig-like" evidence="22">
    <location>
        <begin position="956"/>
        <end position="1055"/>
    </location>
</feature>
<dbReference type="SUPFAM" id="SSF48726">
    <property type="entry name" value="Immunoglobulin"/>
    <property type="match status" value="12"/>
</dbReference>
<comment type="subunit">
    <text evidence="18">Predominantly monomer of isoform CD22-beta. Also found as heterodimer of isoform CD22-beta and a shorter isoform. Interacts with PTPN6/SHP-1, LYN, SYK, PIK3R1/PIK3R2 and PLCG1 upon phosphorylation. Interacts with GRB2, INPP5D and SHC1 upon phosphorylation. May form a complex with INPP5D/SHIP, GRB2 and SHC1.</text>
</comment>
<organism evidence="23 24">
    <name type="scientific">Cnephaeus nilssonii</name>
    <name type="common">Northern bat</name>
    <name type="synonym">Eptesicus nilssonii</name>
    <dbReference type="NCBI Taxonomy" id="3371016"/>
    <lineage>
        <taxon>Eukaryota</taxon>
        <taxon>Metazoa</taxon>
        <taxon>Chordata</taxon>
        <taxon>Craniata</taxon>
        <taxon>Vertebrata</taxon>
        <taxon>Euteleostomi</taxon>
        <taxon>Mammalia</taxon>
        <taxon>Eutheria</taxon>
        <taxon>Laurasiatheria</taxon>
        <taxon>Chiroptera</taxon>
        <taxon>Yangochiroptera</taxon>
        <taxon>Vespertilionidae</taxon>
        <taxon>Cnephaeus</taxon>
    </lineage>
</organism>
<reference evidence="23" key="1">
    <citation type="submission" date="2023-06" db="EMBL/GenBank/DDBJ databases">
        <title>Reference genome for the Northern bat (Eptesicus nilssonii), a most northern bat species.</title>
        <authorList>
            <person name="Laine V.N."/>
            <person name="Pulliainen A.T."/>
            <person name="Lilley T.M."/>
        </authorList>
    </citation>
    <scope>NUCLEOTIDE SEQUENCE</scope>
    <source>
        <strain evidence="23">BLF_Eptnil</strain>
        <tissue evidence="23">Kidney</tissue>
    </source>
</reference>
<dbReference type="Pfam" id="PF08205">
    <property type="entry name" value="C2-set_2"/>
    <property type="match status" value="1"/>
</dbReference>
<dbReference type="EMBL" id="JAULJE010000011">
    <property type="protein sequence ID" value="KAK1337305.1"/>
    <property type="molecule type" value="Genomic_DNA"/>
</dbReference>
<keyword evidence="12" id="KW-0325">Glycoprotein</keyword>
<dbReference type="InterPro" id="IPR003598">
    <property type="entry name" value="Ig_sub2"/>
</dbReference>
<proteinExistence type="inferred from homology"/>
<dbReference type="PROSITE" id="PS50835">
    <property type="entry name" value="IG_LIKE"/>
    <property type="match status" value="9"/>
</dbReference>
<feature type="domain" description="Ig-like" evidence="22">
    <location>
        <begin position="572"/>
        <end position="676"/>
    </location>
</feature>
<evidence type="ECO:0000313" key="24">
    <source>
        <dbReference type="Proteomes" id="UP001177744"/>
    </source>
</evidence>
<dbReference type="GO" id="GO:0005770">
    <property type="term" value="C:late endosome"/>
    <property type="evidence" value="ECO:0007669"/>
    <property type="project" value="TreeGrafter"/>
</dbReference>
<dbReference type="Pfam" id="PF00047">
    <property type="entry name" value="ig"/>
    <property type="match status" value="1"/>
</dbReference>
<feature type="domain" description="Ig-like" evidence="22">
    <location>
        <begin position="480"/>
        <end position="564"/>
    </location>
</feature>
<dbReference type="PANTHER" id="PTHR47243:SF1">
    <property type="entry name" value="SIALOADHESIN"/>
    <property type="match status" value="1"/>
</dbReference>
<accession>A0AA40LLD3</accession>
<dbReference type="Pfam" id="PF07679">
    <property type="entry name" value="I-set"/>
    <property type="match status" value="4"/>
</dbReference>
<keyword evidence="24" id="KW-1185">Reference proteome</keyword>
<evidence type="ECO:0000256" key="19">
    <source>
        <dbReference type="ARBA" id="ARBA00073800"/>
    </source>
</evidence>
<feature type="domain" description="Ig-like" evidence="22">
    <location>
        <begin position="679"/>
        <end position="762"/>
    </location>
</feature>
<evidence type="ECO:0000256" key="4">
    <source>
        <dbReference type="ARBA" id="ARBA00022692"/>
    </source>
</evidence>
<evidence type="ECO:0000256" key="3">
    <source>
        <dbReference type="ARBA" id="ARBA00022583"/>
    </source>
</evidence>
<evidence type="ECO:0000259" key="22">
    <source>
        <dbReference type="PROSITE" id="PS50835"/>
    </source>
</evidence>
<keyword evidence="7" id="KW-0677">Repeat</keyword>
<feature type="signal peptide" evidence="21">
    <location>
        <begin position="1"/>
        <end position="19"/>
    </location>
</feature>
<evidence type="ECO:0000256" key="2">
    <source>
        <dbReference type="ARBA" id="ARBA00022475"/>
    </source>
</evidence>
<keyword evidence="3" id="KW-0254">Endocytosis</keyword>
<evidence type="ECO:0000256" key="21">
    <source>
        <dbReference type="SAM" id="SignalP"/>
    </source>
</evidence>
<dbReference type="Pfam" id="PF13895">
    <property type="entry name" value="Ig_2"/>
    <property type="match status" value="3"/>
</dbReference>
<dbReference type="SMART" id="SM00409">
    <property type="entry name" value="IG"/>
    <property type="match status" value="12"/>
</dbReference>
<keyword evidence="6" id="KW-0430">Lectin</keyword>
<evidence type="ECO:0000256" key="17">
    <source>
        <dbReference type="ARBA" id="ARBA00045430"/>
    </source>
</evidence>
<feature type="domain" description="Ig-like" evidence="22">
    <location>
        <begin position="1057"/>
        <end position="1123"/>
    </location>
</feature>
<dbReference type="SMART" id="SM00408">
    <property type="entry name" value="IGc2"/>
    <property type="match status" value="10"/>
</dbReference>
<evidence type="ECO:0000256" key="1">
    <source>
        <dbReference type="ARBA" id="ARBA00004162"/>
    </source>
</evidence>
<evidence type="ECO:0000256" key="20">
    <source>
        <dbReference type="ARBA" id="ARBA00076285"/>
    </source>
</evidence>
<protein>
    <recommendedName>
        <fullName evidence="15">B-cell receptor CD22</fullName>
    </recommendedName>
    <alternativeName>
        <fullName evidence="20">Sialic acid-binding Ig-like lectin 1</fullName>
    </alternativeName>
    <alternativeName>
        <fullName evidence="16">Sialic acid-binding Ig-like lectin 2</fullName>
    </alternativeName>
    <alternativeName>
        <fullName evidence="19">Sialoadhesin</fullName>
    </alternativeName>
</protein>
<dbReference type="InterPro" id="IPR013162">
    <property type="entry name" value="CD80_C2-set"/>
</dbReference>
<dbReference type="InterPro" id="IPR013783">
    <property type="entry name" value="Ig-like_fold"/>
</dbReference>
<comment type="subcellular location">
    <subcellularLocation>
        <location evidence="1">Cell membrane</location>
        <topology evidence="1">Single-pass membrane protein</topology>
    </subcellularLocation>
</comment>
<comment type="function">
    <text evidence="17">Most highly expressed siglec (sialic acid-binding immunoglobulin-like lectin) on B-cells that plays a role in various aspects of B-cell biology including differentiation, antigen presentation, and trafficking to bone marrow. Binds to alpha 2,6-linked sialic acid residues of surface molecules such as CD22 itself, CD45 and IgM in a cis configuration. Can also bind to ligands on other cells as an adhesion molecule in a trans configuration. Acts as an inhibitory coreceptor on the surface of B-cells and inhibits B-cell receptor induced signaling, characterized by inhibition of the calcium mobilization and cellular activation. Mechanistically, the immunoreceptor tyrosine-based inhibitory motif domain is phosphorylated by the Src kinase LYN, which in turn leads to the recruitment of the protein tyrosine phosphatase 1/PTPN6, leading to the negative regulation of BCR signaling. If this negative signaling from is of sufficient strength, apoptosis of the B-cell can be induced.</text>
</comment>
<evidence type="ECO:0000256" key="9">
    <source>
        <dbReference type="ARBA" id="ARBA00022989"/>
    </source>
</evidence>
<evidence type="ECO:0000256" key="6">
    <source>
        <dbReference type="ARBA" id="ARBA00022734"/>
    </source>
</evidence>
<dbReference type="GO" id="GO:0046790">
    <property type="term" value="F:virion binding"/>
    <property type="evidence" value="ECO:0007669"/>
    <property type="project" value="TreeGrafter"/>
</dbReference>
<feature type="domain" description="Ig-like" evidence="22">
    <location>
        <begin position="139"/>
        <end position="288"/>
    </location>
</feature>
<dbReference type="Proteomes" id="UP001177744">
    <property type="component" value="Unassembled WGS sequence"/>
</dbReference>
<dbReference type="InterPro" id="IPR007110">
    <property type="entry name" value="Ig-like_dom"/>
</dbReference>
<dbReference type="GO" id="GO:0005886">
    <property type="term" value="C:plasma membrane"/>
    <property type="evidence" value="ECO:0007669"/>
    <property type="project" value="UniProtKB-SubCell"/>
</dbReference>
<evidence type="ECO:0000256" key="13">
    <source>
        <dbReference type="ARBA" id="ARBA00023319"/>
    </source>
</evidence>
<feature type="chain" id="PRO_5041284816" description="B-cell receptor CD22" evidence="21">
    <location>
        <begin position="20"/>
        <end position="1230"/>
    </location>
</feature>
<dbReference type="Pfam" id="PF13927">
    <property type="entry name" value="Ig_3"/>
    <property type="match status" value="1"/>
</dbReference>
<keyword evidence="5 21" id="KW-0732">Signal</keyword>
<evidence type="ECO:0000256" key="5">
    <source>
        <dbReference type="ARBA" id="ARBA00022729"/>
    </source>
</evidence>
<name>A0AA40LLD3_CNENI</name>
<feature type="domain" description="Ig-like" evidence="22">
    <location>
        <begin position="387"/>
        <end position="479"/>
    </location>
</feature>
<dbReference type="InterPro" id="IPR013151">
    <property type="entry name" value="Immunoglobulin_dom"/>
</dbReference>
<keyword evidence="13" id="KW-0393">Immunoglobulin domain</keyword>
<keyword evidence="2" id="KW-1003">Cell membrane</keyword>
<dbReference type="GO" id="GO:0075512">
    <property type="term" value="P:clathrin-dependent endocytosis of virus by host cell"/>
    <property type="evidence" value="ECO:0007669"/>
    <property type="project" value="TreeGrafter"/>
</dbReference>
<gene>
    <name evidence="23" type="ORF">QTO34_001931</name>
</gene>
<dbReference type="Gene3D" id="2.60.40.10">
    <property type="entry name" value="Immunoglobulins"/>
    <property type="match status" value="11"/>
</dbReference>
<dbReference type="InterPro" id="IPR003599">
    <property type="entry name" value="Ig_sub"/>
</dbReference>
<evidence type="ECO:0000256" key="7">
    <source>
        <dbReference type="ARBA" id="ARBA00022737"/>
    </source>
</evidence>
<comment type="similarity">
    <text evidence="14">Belongs to the immunoglobulin superfamily. SIGLEC (sialic acid binding Ig-like lectin) family.</text>
</comment>
<dbReference type="InterPro" id="IPR056386">
    <property type="entry name" value="Ig_CD22"/>
</dbReference>
<feature type="domain" description="Ig-like" evidence="22">
    <location>
        <begin position="870"/>
        <end position="949"/>
    </location>
</feature>
<keyword evidence="4" id="KW-0812">Transmembrane</keyword>
<dbReference type="AlphaFoldDB" id="A0AA40LLD3"/>
<dbReference type="FunFam" id="2.60.40.10:FF:001277">
    <property type="entry name" value="sialoadhesin isoform X1"/>
    <property type="match status" value="3"/>
</dbReference>
<dbReference type="GO" id="GO:0005769">
    <property type="term" value="C:early endosome"/>
    <property type="evidence" value="ECO:0007669"/>
    <property type="project" value="TreeGrafter"/>
</dbReference>
<sequence length="1230" mass="131542">MGYLLQLLHLAASISTVLASWGVSRPVAVQGVKGSCLVIPCIFSFPDNVEVPHGITTIWYYDYSGNRQVVYHSGDSQQVEARFRGRAQLLGNAEHRVCNLLLKDLSPQDSGSYSFRFEISDINRWVDATGTAVTVTEEPNVPTIASPLELREGLEVDFNCSTPYACLQEPVSLQWQGQDPARSVTSQFQKLETSGIIHRETLHMALSWQDHGRTLSCQLSVAGHKTKGEILLQVQYAPKAVEILPSPSEENIRPGDLVTLTCRLPQAAWDDAGVYTCQAGNEVGSLVSPPFSLHIFMAEVQMSPAGPIQENQTVTLTCNVPKEAPSGLRYSWYKNHALLEDAHSSTLQLRSATRADTGFYVCEVQYAHGRERSGPISVVVIHPPLAPHLTAFLEMQAGLVGILQCSVVSEPMATLVLSHGGLVLASTSGKDDHGPRFSVSSAPNFLRLEIRDLGLADSGEYTCTATNSYGNASSTLDFQANAHLLISPAAEVVEGQMVTLSCRSGLSPTPDIRFSWYLNGALLLEGPSSSLLIPAASSTDAGSYYCRAQDSHSASGPSSPAVLTVLYAPRRPTLTARLDPDAAGLGAGRRGFLECRVDSDPPSQLRLLHGDHEVATSLISGGGCSTCGGCSQRIKVNRAPNLLRVEIRDPVLEDEGVYLCEASNTLGNASSSVTFDAQATVLVITPSHTLPEGTGANLTCSVRREAGGGPANFSWFRNGALWTQGPLETVTLLPVARTDAALYACRVLSEAGAQLSAPVVLSVLCASPRSSKAVSPPGRGPGPHGCVCLHVDSSPLAQLTLFHGEHLLATSLGPQLPSRGHFQAKAMANSLQLEIRDLGLGDSGSYRCEATNVLGSANTSLFFQVRGAWVQVSPSPELQEGQAVVLSCKVPTEALEGTSYRWYRDGQPLQESTSATLRFAAITLSQAGAYHCQAQAPDSATTSLATPVSLHVSYAPRQATLTTLMDTGPGRLGLLLCRVNSDPLAQLRLLRGDHLVASTLQGVGELAGSSPRLTVAVAPNTLRLEIRDAGLEDEGVYTCEATNTLGQTSASASFDAQAVSVQVWPKASVQEGQPVNLTCLVWTRLKAQLTYTWYQDGKQRPGAHSIYLPNVTVTDAASYHCGVVTPGQAPRFSGPVILDVLYAPRSLRLTYLLERRGGRLALLLCTVDSHPPAQLALSHAGRLLASSTEASVPNTLRLELWEPRPRDEGFSIAAQPAVLWARSTRPWNCG</sequence>
<dbReference type="GO" id="GO:0007155">
    <property type="term" value="P:cell adhesion"/>
    <property type="evidence" value="ECO:0007669"/>
    <property type="project" value="UniProtKB-KW"/>
</dbReference>
<dbReference type="GO" id="GO:0030246">
    <property type="term" value="F:carbohydrate binding"/>
    <property type="evidence" value="ECO:0007669"/>
    <property type="project" value="UniProtKB-KW"/>
</dbReference>
<evidence type="ECO:0000256" key="10">
    <source>
        <dbReference type="ARBA" id="ARBA00023136"/>
    </source>
</evidence>
<evidence type="ECO:0000256" key="14">
    <source>
        <dbReference type="ARBA" id="ARBA00038361"/>
    </source>
</evidence>
<dbReference type="PANTHER" id="PTHR47243">
    <property type="entry name" value="SIALOADHESIN"/>
    <property type="match status" value="1"/>
</dbReference>
<dbReference type="CDD" id="cd00096">
    <property type="entry name" value="Ig"/>
    <property type="match status" value="2"/>
</dbReference>
<evidence type="ECO:0000313" key="23">
    <source>
        <dbReference type="EMBL" id="KAK1337305.1"/>
    </source>
</evidence>